<dbReference type="NCBIfam" id="TIGR00197">
    <property type="entry name" value="yjeF_nterm"/>
    <property type="match status" value="1"/>
</dbReference>
<evidence type="ECO:0000256" key="15">
    <source>
        <dbReference type="ARBA" id="ARBA00048238"/>
    </source>
</evidence>
<organism evidence="22 23">
    <name type="scientific">Kangiella taiwanensis</name>
    <dbReference type="NCBI Taxonomy" id="1079179"/>
    <lineage>
        <taxon>Bacteria</taxon>
        <taxon>Pseudomonadati</taxon>
        <taxon>Pseudomonadota</taxon>
        <taxon>Gammaproteobacteria</taxon>
        <taxon>Kangiellales</taxon>
        <taxon>Kangiellaceae</taxon>
        <taxon>Kangiella</taxon>
    </lineage>
</organism>
<feature type="binding site" evidence="17">
    <location>
        <position position="468"/>
    </location>
    <ligand>
        <name>AMP</name>
        <dbReference type="ChEBI" id="CHEBI:456215"/>
    </ligand>
</feature>
<dbReference type="Pfam" id="PF01256">
    <property type="entry name" value="Carb_kinase"/>
    <property type="match status" value="1"/>
</dbReference>
<protein>
    <recommendedName>
        <fullName evidence="19">Bifunctional NAD(P)H-hydrate repair enzyme</fullName>
    </recommendedName>
    <alternativeName>
        <fullName evidence="19">Nicotinamide nucleotide repair protein</fullName>
    </alternativeName>
    <domain>
        <recommendedName>
            <fullName evidence="19">ADP-dependent (S)-NAD(P)H-hydrate dehydratase</fullName>
            <ecNumber evidence="19">4.2.1.136</ecNumber>
        </recommendedName>
        <alternativeName>
            <fullName evidence="19">ADP-dependent NAD(P)HX dehydratase</fullName>
        </alternativeName>
    </domain>
    <domain>
        <recommendedName>
            <fullName evidence="19">NAD(P)H-hydrate epimerase</fullName>
            <ecNumber evidence="19">5.1.99.6</ecNumber>
        </recommendedName>
    </domain>
</protein>
<comment type="caution">
    <text evidence="18">Lacks conserved residue(s) required for the propagation of feature annotation.</text>
</comment>
<evidence type="ECO:0000256" key="1">
    <source>
        <dbReference type="ARBA" id="ARBA00000013"/>
    </source>
</evidence>
<dbReference type="InterPro" id="IPR004443">
    <property type="entry name" value="YjeF_N_dom"/>
</dbReference>
<keyword evidence="23" id="KW-1185">Reference proteome</keyword>
<keyword evidence="13" id="KW-0511">Multifunctional enzyme</keyword>
<dbReference type="HAMAP" id="MF_01965">
    <property type="entry name" value="NADHX_dehydratase"/>
    <property type="match status" value="1"/>
</dbReference>
<comment type="similarity">
    <text evidence="17">Belongs to the NnrD/CARKD family.</text>
</comment>
<comment type="function">
    <text evidence="17">Catalyzes the dehydration of the S-form of NAD(P)HX at the expense of ADP, which is converted to AMP. Together with NAD(P)HX epimerase, which catalyzes the epimerization of the S- and R-forms, the enzyme allows the repair of both epimers of NAD(P)HX, a damaged form of NAD(P)H that is a result of enzymatic or heat-dependent hydration.</text>
</comment>
<comment type="catalytic activity">
    <reaction evidence="16 17 19">
        <text>(6S)-NADPHX + ADP = AMP + phosphate + NADPH + H(+)</text>
        <dbReference type="Rhea" id="RHEA:32235"/>
        <dbReference type="ChEBI" id="CHEBI:15378"/>
        <dbReference type="ChEBI" id="CHEBI:43474"/>
        <dbReference type="ChEBI" id="CHEBI:57783"/>
        <dbReference type="ChEBI" id="CHEBI:64076"/>
        <dbReference type="ChEBI" id="CHEBI:456215"/>
        <dbReference type="ChEBI" id="CHEBI:456216"/>
        <dbReference type="EC" id="4.2.1.136"/>
    </reaction>
</comment>
<dbReference type="RefSeq" id="WP_223578651.1">
    <property type="nucleotide sequence ID" value="NZ_BAABFU010000002.1"/>
</dbReference>
<comment type="similarity">
    <text evidence="3 19">In the N-terminal section; belongs to the NnrE/AIBP family.</text>
</comment>
<evidence type="ECO:0000256" key="14">
    <source>
        <dbReference type="ARBA" id="ARBA00025153"/>
    </source>
</evidence>
<dbReference type="PIRSF" id="PIRSF017184">
    <property type="entry name" value="Nnr"/>
    <property type="match status" value="1"/>
</dbReference>
<comment type="similarity">
    <text evidence="18">Belongs to the NnrE/AIBP family.</text>
</comment>
<keyword evidence="8 17" id="KW-0521">NADP</keyword>
<comment type="similarity">
    <text evidence="4 19">In the C-terminal section; belongs to the NnrD/CARKD family.</text>
</comment>
<dbReference type="PROSITE" id="PS01050">
    <property type="entry name" value="YJEF_C_2"/>
    <property type="match status" value="1"/>
</dbReference>
<dbReference type="EMBL" id="BAABFU010000002">
    <property type="protein sequence ID" value="GAA4350947.1"/>
    <property type="molecule type" value="Genomic_DNA"/>
</dbReference>
<comment type="subunit">
    <text evidence="17">Homotetramer.</text>
</comment>
<dbReference type="CDD" id="cd01171">
    <property type="entry name" value="YXKO-related"/>
    <property type="match status" value="1"/>
</dbReference>
<feature type="domain" description="YjeF N-terminal" evidence="21">
    <location>
        <begin position="10"/>
        <end position="226"/>
    </location>
</feature>
<feature type="binding site" evidence="17">
    <location>
        <position position="386"/>
    </location>
    <ligand>
        <name>(6S)-NADPHX</name>
        <dbReference type="ChEBI" id="CHEBI:64076"/>
    </ligand>
</feature>
<proteinExistence type="inferred from homology"/>
<keyword evidence="9 18" id="KW-0630">Potassium</keyword>
<feature type="binding site" evidence="17">
    <location>
        <position position="469"/>
    </location>
    <ligand>
        <name>(6S)-NADPHX</name>
        <dbReference type="ChEBI" id="CHEBI:64076"/>
    </ligand>
</feature>
<comment type="function">
    <text evidence="14 19">Bifunctional enzyme that catalyzes the epimerization of the S- and R-forms of NAD(P)HX and the dehydration of the S-form of NAD(P)HX at the expense of ADP, which is converted to AMP. This allows the repair of both epimers of NAD(P)HX, a damaged form of NAD(P)H that is a result of enzymatic or heat-dependent hydration.</text>
</comment>
<gene>
    <name evidence="18" type="primary">nnrE</name>
    <name evidence="17" type="synonym">nnrD</name>
    <name evidence="22" type="ORF">GCM10023150_17240</name>
</gene>
<keyword evidence="7 17" id="KW-0067">ATP-binding</keyword>
<evidence type="ECO:0000256" key="18">
    <source>
        <dbReference type="HAMAP-Rule" id="MF_01966"/>
    </source>
</evidence>
<dbReference type="InterPro" id="IPR030677">
    <property type="entry name" value="Nnr"/>
</dbReference>
<evidence type="ECO:0000256" key="2">
    <source>
        <dbReference type="ARBA" id="ARBA00000909"/>
    </source>
</evidence>
<evidence type="ECO:0000256" key="3">
    <source>
        <dbReference type="ARBA" id="ARBA00006001"/>
    </source>
</evidence>
<dbReference type="InterPro" id="IPR029056">
    <property type="entry name" value="Ribokinase-like"/>
</dbReference>
<evidence type="ECO:0000256" key="19">
    <source>
        <dbReference type="PIRNR" id="PIRNR017184"/>
    </source>
</evidence>
<feature type="domain" description="YjeF C-terminal" evidence="20">
    <location>
        <begin position="236"/>
        <end position="527"/>
    </location>
</feature>
<evidence type="ECO:0000256" key="11">
    <source>
        <dbReference type="ARBA" id="ARBA00023235"/>
    </source>
</evidence>
<dbReference type="InterPro" id="IPR036652">
    <property type="entry name" value="YjeF_N_dom_sf"/>
</dbReference>
<dbReference type="PROSITE" id="PS51383">
    <property type="entry name" value="YJEF_C_3"/>
    <property type="match status" value="1"/>
</dbReference>
<comment type="function">
    <text evidence="18">Catalyzes the epimerization of the S- and R-forms of NAD(P)HX, a damaged form of NAD(P)H that is a result of enzymatic or heat-dependent hydration. This is a prerequisite for the S-specific NAD(P)H-hydrate dehydratase to allow the repair of both epimers of NAD(P)HX.</text>
</comment>
<keyword evidence="6 17" id="KW-0547">Nucleotide-binding</keyword>
<dbReference type="Proteomes" id="UP001501294">
    <property type="component" value="Unassembled WGS sequence"/>
</dbReference>
<dbReference type="PROSITE" id="PS51385">
    <property type="entry name" value="YJEF_N"/>
    <property type="match status" value="1"/>
</dbReference>
<evidence type="ECO:0000256" key="9">
    <source>
        <dbReference type="ARBA" id="ARBA00022958"/>
    </source>
</evidence>
<dbReference type="Gene3D" id="3.40.1190.20">
    <property type="match status" value="1"/>
</dbReference>
<evidence type="ECO:0000256" key="5">
    <source>
        <dbReference type="ARBA" id="ARBA00022723"/>
    </source>
</evidence>
<dbReference type="InterPro" id="IPR000631">
    <property type="entry name" value="CARKD"/>
</dbReference>
<evidence type="ECO:0000256" key="16">
    <source>
        <dbReference type="ARBA" id="ARBA00049209"/>
    </source>
</evidence>
<dbReference type="PANTHER" id="PTHR12592:SF0">
    <property type="entry name" value="ATP-DEPENDENT (S)-NAD(P)H-HYDRATE DEHYDRATASE"/>
    <property type="match status" value="1"/>
</dbReference>
<sequence length="529" mass="57080">MQPLFSVDSIKTIERAFVEQQGIALYELMQRAGAAAFERARGLWPQANHWVIATGAGNNAGDGLVVARHALRAGFDVTLIALKPYSEFEGDPQQAWQELLSIKKETHQRFDILGYEEALEKDLSFGDVVVDALLGTGVKGDLKEPYWQIIEKLNQLNCAKLALDIPTGIYADSGNCAKKEGLDTVFSADATVSFVGLKVGQRLNHALAHQGQLILEPLGVRNPLAFGVTAEAWWSDIHHLKSKLPRRSEVGSKFDCGHALIVGGGQHLGGAAILAATTAIRTGAGLVSCWLHQDNQSAALASYPEVMWRGFSSDADFSDLRNLERYQSLGFGPGLGRDDVAGQIFTNLMSSVVDNDIDCVLDADALYWLAEKSSTKLPERVIITPHASEARRLLNAQQDDVLSSGRIEPQLSVDTAYIEHNRLKVARQLAKKYQAICVLKGAGTVISDGEQTFVMAGASAAMMTAGLGDVLTGLITSFIAQGAEPMGAALLATELHYEAAIVAAGNRRRGVVASEVIEALNVWINQLEH</sequence>
<keyword evidence="5 18" id="KW-0479">Metal-binding</keyword>
<dbReference type="Gene3D" id="3.40.50.10260">
    <property type="entry name" value="YjeF N-terminal domain"/>
    <property type="match status" value="1"/>
</dbReference>
<dbReference type="Pfam" id="PF03853">
    <property type="entry name" value="YjeF_N"/>
    <property type="match status" value="1"/>
</dbReference>
<comment type="catalytic activity">
    <reaction evidence="1 18 19">
        <text>(6R)-NADHX = (6S)-NADHX</text>
        <dbReference type="Rhea" id="RHEA:32215"/>
        <dbReference type="ChEBI" id="CHEBI:64074"/>
        <dbReference type="ChEBI" id="CHEBI:64075"/>
        <dbReference type="EC" id="5.1.99.6"/>
    </reaction>
</comment>
<feature type="binding site" evidence="18">
    <location>
        <position position="59"/>
    </location>
    <ligand>
        <name>K(+)</name>
        <dbReference type="ChEBI" id="CHEBI:29103"/>
    </ligand>
</feature>
<comment type="cofactor">
    <cofactor evidence="17">
        <name>Mg(2+)</name>
        <dbReference type="ChEBI" id="CHEBI:18420"/>
    </cofactor>
</comment>
<feature type="binding site" evidence="17">
    <location>
        <position position="271"/>
    </location>
    <ligand>
        <name>(6S)-NADPHX</name>
        <dbReference type="ChEBI" id="CHEBI:64076"/>
    </ligand>
</feature>
<evidence type="ECO:0000259" key="20">
    <source>
        <dbReference type="PROSITE" id="PS51383"/>
    </source>
</evidence>
<dbReference type="PANTHER" id="PTHR12592">
    <property type="entry name" value="ATP-DEPENDENT (S)-NAD(P)H-HYDRATE DEHYDRATASE FAMILY MEMBER"/>
    <property type="match status" value="1"/>
</dbReference>
<reference evidence="23" key="1">
    <citation type="journal article" date="2019" name="Int. J. Syst. Evol. Microbiol.">
        <title>The Global Catalogue of Microorganisms (GCM) 10K type strain sequencing project: providing services to taxonomists for standard genome sequencing and annotation.</title>
        <authorList>
            <consortium name="The Broad Institute Genomics Platform"/>
            <consortium name="The Broad Institute Genome Sequencing Center for Infectious Disease"/>
            <person name="Wu L."/>
            <person name="Ma J."/>
        </authorList>
    </citation>
    <scope>NUCLEOTIDE SEQUENCE [LARGE SCALE GENOMIC DNA]</scope>
    <source>
        <strain evidence="23">JCM 17727</strain>
    </source>
</reference>
<comment type="catalytic activity">
    <reaction evidence="15 17 19">
        <text>(6S)-NADHX + ADP = AMP + phosphate + NADH + H(+)</text>
        <dbReference type="Rhea" id="RHEA:32223"/>
        <dbReference type="ChEBI" id="CHEBI:15378"/>
        <dbReference type="ChEBI" id="CHEBI:43474"/>
        <dbReference type="ChEBI" id="CHEBI:57945"/>
        <dbReference type="ChEBI" id="CHEBI:64074"/>
        <dbReference type="ChEBI" id="CHEBI:456215"/>
        <dbReference type="ChEBI" id="CHEBI:456216"/>
        <dbReference type="EC" id="4.2.1.136"/>
    </reaction>
</comment>
<evidence type="ECO:0000256" key="7">
    <source>
        <dbReference type="ARBA" id="ARBA00022840"/>
    </source>
</evidence>
<comment type="caution">
    <text evidence="22">The sequence shown here is derived from an EMBL/GenBank/DDBJ whole genome shotgun (WGS) entry which is preliminary data.</text>
</comment>
<evidence type="ECO:0000256" key="10">
    <source>
        <dbReference type="ARBA" id="ARBA00023027"/>
    </source>
</evidence>
<feature type="binding site" evidence="18">
    <location>
        <position position="146"/>
    </location>
    <ligand>
        <name>(6S)-NADPHX</name>
        <dbReference type="ChEBI" id="CHEBI:64076"/>
    </ligand>
</feature>
<evidence type="ECO:0000256" key="13">
    <source>
        <dbReference type="ARBA" id="ARBA00023268"/>
    </source>
</evidence>
<keyword evidence="12 17" id="KW-0456">Lyase</keyword>
<evidence type="ECO:0000256" key="12">
    <source>
        <dbReference type="ARBA" id="ARBA00023239"/>
    </source>
</evidence>
<dbReference type="SUPFAM" id="SSF64153">
    <property type="entry name" value="YjeF N-terminal domain-like"/>
    <property type="match status" value="1"/>
</dbReference>
<accession>A0ABP8I4I9</accession>
<feature type="binding site" evidence="17">
    <location>
        <position position="334"/>
    </location>
    <ligand>
        <name>(6S)-NADPHX</name>
        <dbReference type="ChEBI" id="CHEBI:64076"/>
    </ligand>
</feature>
<evidence type="ECO:0000256" key="4">
    <source>
        <dbReference type="ARBA" id="ARBA00009524"/>
    </source>
</evidence>
<evidence type="ECO:0000313" key="23">
    <source>
        <dbReference type="Proteomes" id="UP001501294"/>
    </source>
</evidence>
<name>A0ABP8I4I9_9GAMM</name>
<evidence type="ECO:0000259" key="21">
    <source>
        <dbReference type="PROSITE" id="PS51385"/>
    </source>
</evidence>
<evidence type="ECO:0000256" key="6">
    <source>
        <dbReference type="ARBA" id="ARBA00022741"/>
    </source>
</evidence>
<keyword evidence="10 17" id="KW-0520">NAD</keyword>
<feature type="binding site" evidence="18">
    <location>
        <position position="167"/>
    </location>
    <ligand>
        <name>K(+)</name>
        <dbReference type="ChEBI" id="CHEBI:29103"/>
    </ligand>
</feature>
<evidence type="ECO:0000313" key="22">
    <source>
        <dbReference type="EMBL" id="GAA4350947.1"/>
    </source>
</evidence>
<feature type="binding site" evidence="18">
    <location>
        <position position="131"/>
    </location>
    <ligand>
        <name>K(+)</name>
        <dbReference type="ChEBI" id="CHEBI:29103"/>
    </ligand>
</feature>
<comment type="catalytic activity">
    <reaction evidence="2 18 19">
        <text>(6R)-NADPHX = (6S)-NADPHX</text>
        <dbReference type="Rhea" id="RHEA:32227"/>
        <dbReference type="ChEBI" id="CHEBI:64076"/>
        <dbReference type="ChEBI" id="CHEBI:64077"/>
        <dbReference type="EC" id="5.1.99.6"/>
    </reaction>
</comment>
<dbReference type="EC" id="5.1.99.6" evidence="19"/>
<evidence type="ECO:0000256" key="8">
    <source>
        <dbReference type="ARBA" id="ARBA00022857"/>
    </source>
</evidence>
<dbReference type="HAMAP" id="MF_01966">
    <property type="entry name" value="NADHX_epimerase"/>
    <property type="match status" value="1"/>
</dbReference>
<dbReference type="NCBIfam" id="TIGR00196">
    <property type="entry name" value="yjeF_cterm"/>
    <property type="match status" value="1"/>
</dbReference>
<evidence type="ECO:0000256" key="17">
    <source>
        <dbReference type="HAMAP-Rule" id="MF_01965"/>
    </source>
</evidence>
<dbReference type="InterPro" id="IPR017953">
    <property type="entry name" value="Carbohydrate_kinase_pred_CS"/>
</dbReference>
<feature type="binding site" evidence="18">
    <location>
        <begin position="135"/>
        <end position="141"/>
    </location>
    <ligand>
        <name>(6S)-NADPHX</name>
        <dbReference type="ChEBI" id="CHEBI:64076"/>
    </ligand>
</feature>
<feature type="binding site" evidence="17">
    <location>
        <begin position="440"/>
        <end position="444"/>
    </location>
    <ligand>
        <name>AMP</name>
        <dbReference type="ChEBI" id="CHEBI:456215"/>
    </ligand>
</feature>
<comment type="cofactor">
    <cofactor evidence="18 19">
        <name>K(+)</name>
        <dbReference type="ChEBI" id="CHEBI:29103"/>
    </cofactor>
    <text evidence="18 19">Binds 1 potassium ion per subunit.</text>
</comment>
<feature type="binding site" evidence="18">
    <location>
        <position position="164"/>
    </location>
    <ligand>
        <name>(6S)-NADPHX</name>
        <dbReference type="ChEBI" id="CHEBI:64076"/>
    </ligand>
</feature>
<dbReference type="EC" id="4.2.1.136" evidence="19"/>
<dbReference type="SUPFAM" id="SSF53613">
    <property type="entry name" value="Ribokinase-like"/>
    <property type="match status" value="1"/>
</dbReference>
<keyword evidence="11 18" id="KW-0413">Isomerase</keyword>